<evidence type="ECO:0000256" key="1">
    <source>
        <dbReference type="SAM" id="MobiDB-lite"/>
    </source>
</evidence>
<name>A0A182N6S5_9DIPT</name>
<proteinExistence type="predicted"/>
<dbReference type="AlphaFoldDB" id="A0A182N6S5"/>
<feature type="region of interest" description="Disordered" evidence="1">
    <location>
        <begin position="47"/>
        <end position="71"/>
    </location>
</feature>
<reference evidence="3" key="1">
    <citation type="submission" date="2013-03" db="EMBL/GenBank/DDBJ databases">
        <title>The Genome Sequence of Anopheles dirus WRAIR2.</title>
        <authorList>
            <consortium name="The Broad Institute Genomics Platform"/>
            <person name="Neafsey D.E."/>
            <person name="Walton C."/>
            <person name="Walker B."/>
            <person name="Young S.K."/>
            <person name="Zeng Q."/>
            <person name="Gargeya S."/>
            <person name="Fitzgerald M."/>
            <person name="Haas B."/>
            <person name="Abouelleil A."/>
            <person name="Allen A.W."/>
            <person name="Alvarado L."/>
            <person name="Arachchi H.M."/>
            <person name="Berlin A.M."/>
            <person name="Chapman S.B."/>
            <person name="Gainer-Dewar J."/>
            <person name="Goldberg J."/>
            <person name="Griggs A."/>
            <person name="Gujja S."/>
            <person name="Hansen M."/>
            <person name="Howarth C."/>
            <person name="Imamovic A."/>
            <person name="Ireland A."/>
            <person name="Larimer J."/>
            <person name="McCowan C."/>
            <person name="Murphy C."/>
            <person name="Pearson M."/>
            <person name="Poon T.W."/>
            <person name="Priest M."/>
            <person name="Roberts A."/>
            <person name="Saif S."/>
            <person name="Shea T."/>
            <person name="Sisk P."/>
            <person name="Sykes S."/>
            <person name="Wortman J."/>
            <person name="Nusbaum C."/>
            <person name="Birren B."/>
        </authorList>
    </citation>
    <scope>NUCLEOTIDE SEQUENCE [LARGE SCALE GENOMIC DNA]</scope>
    <source>
        <strain evidence="3">WRAIR2</strain>
    </source>
</reference>
<dbReference type="VEuPathDB" id="VectorBase:ADIR003348"/>
<protein>
    <submittedName>
        <fullName evidence="2">Uncharacterized protein</fullName>
    </submittedName>
</protein>
<reference evidence="2" key="2">
    <citation type="submission" date="2020-05" db="UniProtKB">
        <authorList>
            <consortium name="EnsemblMetazoa"/>
        </authorList>
    </citation>
    <scope>IDENTIFICATION</scope>
    <source>
        <strain evidence="2">WRAIR2</strain>
    </source>
</reference>
<dbReference type="Proteomes" id="UP000075884">
    <property type="component" value="Unassembled WGS sequence"/>
</dbReference>
<sequence length="195" mass="21224">MLHTTLNTLQLTDRPWILGAKITPSQPSFSLAWPTFAYHSTEGGVCSKRTKTESNHETTPHTSGPHQQMDGVGVAPQRRLVLELRPTVRTLVGKVLRVDPYVVGPLVPVRVALAAHPAPILAEREAHPTPDVSGQRRGMLELGQTVRAVVLPAGGVRPLTVLRQSGHRREGFRTVPAPVLPGCGPGCILHRPLRW</sequence>
<keyword evidence="3" id="KW-1185">Reference proteome</keyword>
<dbReference type="EnsemblMetazoa" id="ADIR003348-RA">
    <property type="protein sequence ID" value="ADIR003348-PA"/>
    <property type="gene ID" value="ADIR003348"/>
</dbReference>
<accession>A0A182N6S5</accession>
<evidence type="ECO:0000313" key="3">
    <source>
        <dbReference type="Proteomes" id="UP000075884"/>
    </source>
</evidence>
<organism evidence="2 3">
    <name type="scientific">Anopheles dirus</name>
    <dbReference type="NCBI Taxonomy" id="7168"/>
    <lineage>
        <taxon>Eukaryota</taxon>
        <taxon>Metazoa</taxon>
        <taxon>Ecdysozoa</taxon>
        <taxon>Arthropoda</taxon>
        <taxon>Hexapoda</taxon>
        <taxon>Insecta</taxon>
        <taxon>Pterygota</taxon>
        <taxon>Neoptera</taxon>
        <taxon>Endopterygota</taxon>
        <taxon>Diptera</taxon>
        <taxon>Nematocera</taxon>
        <taxon>Culicoidea</taxon>
        <taxon>Culicidae</taxon>
        <taxon>Anophelinae</taxon>
        <taxon>Anopheles</taxon>
    </lineage>
</organism>
<evidence type="ECO:0000313" key="2">
    <source>
        <dbReference type="EnsemblMetazoa" id="ADIR003348-PA"/>
    </source>
</evidence>
<feature type="compositionally biased region" description="Basic and acidic residues" evidence="1">
    <location>
        <begin position="50"/>
        <end position="59"/>
    </location>
</feature>